<proteinExistence type="predicted"/>
<gene>
    <name evidence="2" type="ORF">SO802_017579</name>
</gene>
<sequence length="87" mass="9996">MFLILSIHWGRFKSHCVFYLTEGLASDLGEGKHQPRCFMVMPEDYARMARAILLYIFGAYLFANGGQTVSLKWLAPFRDFEDAWGAN</sequence>
<name>A0AAW2CJY8_9ROSI</name>
<keyword evidence="1" id="KW-0812">Transmembrane</keyword>
<organism evidence="2 3">
    <name type="scientific">Lithocarpus litseifolius</name>
    <dbReference type="NCBI Taxonomy" id="425828"/>
    <lineage>
        <taxon>Eukaryota</taxon>
        <taxon>Viridiplantae</taxon>
        <taxon>Streptophyta</taxon>
        <taxon>Embryophyta</taxon>
        <taxon>Tracheophyta</taxon>
        <taxon>Spermatophyta</taxon>
        <taxon>Magnoliopsida</taxon>
        <taxon>eudicotyledons</taxon>
        <taxon>Gunneridae</taxon>
        <taxon>Pentapetalae</taxon>
        <taxon>rosids</taxon>
        <taxon>fabids</taxon>
        <taxon>Fagales</taxon>
        <taxon>Fagaceae</taxon>
        <taxon>Lithocarpus</taxon>
    </lineage>
</organism>
<comment type="caution">
    <text evidence="2">The sequence shown here is derived from an EMBL/GenBank/DDBJ whole genome shotgun (WGS) entry which is preliminary data.</text>
</comment>
<evidence type="ECO:0000256" key="1">
    <source>
        <dbReference type="SAM" id="Phobius"/>
    </source>
</evidence>
<evidence type="ECO:0000313" key="3">
    <source>
        <dbReference type="Proteomes" id="UP001459277"/>
    </source>
</evidence>
<feature type="transmembrane region" description="Helical" evidence="1">
    <location>
        <begin position="45"/>
        <end position="63"/>
    </location>
</feature>
<protein>
    <submittedName>
        <fullName evidence="2">Uncharacterized protein</fullName>
    </submittedName>
</protein>
<keyword evidence="1" id="KW-1133">Transmembrane helix</keyword>
<accession>A0AAW2CJY8</accession>
<dbReference type="EMBL" id="JAZDWU010000006">
    <property type="protein sequence ID" value="KAK9997976.1"/>
    <property type="molecule type" value="Genomic_DNA"/>
</dbReference>
<keyword evidence="1" id="KW-0472">Membrane</keyword>
<keyword evidence="3" id="KW-1185">Reference proteome</keyword>
<reference evidence="2 3" key="1">
    <citation type="submission" date="2024-01" db="EMBL/GenBank/DDBJ databases">
        <title>A telomere-to-telomere, gap-free genome of sweet tea (Lithocarpus litseifolius).</title>
        <authorList>
            <person name="Zhou J."/>
        </authorList>
    </citation>
    <scope>NUCLEOTIDE SEQUENCE [LARGE SCALE GENOMIC DNA]</scope>
    <source>
        <strain evidence="2">Zhou-2022a</strain>
        <tissue evidence="2">Leaf</tissue>
    </source>
</reference>
<evidence type="ECO:0000313" key="2">
    <source>
        <dbReference type="EMBL" id="KAK9997976.1"/>
    </source>
</evidence>
<dbReference type="AlphaFoldDB" id="A0AAW2CJY8"/>
<dbReference type="Proteomes" id="UP001459277">
    <property type="component" value="Unassembled WGS sequence"/>
</dbReference>